<dbReference type="GO" id="GO:0015095">
    <property type="term" value="F:magnesium ion transmembrane transporter activity"/>
    <property type="evidence" value="ECO:0007669"/>
    <property type="project" value="UniProtKB-UniRule"/>
</dbReference>
<keyword evidence="5" id="KW-0813">Transport</keyword>
<reference evidence="7" key="1">
    <citation type="journal article" date="2009" name="Science">
        <title>The B73 maize genome: complexity, diversity, and dynamics.</title>
        <authorList>
            <person name="Schnable P.S."/>
            <person name="Ware D."/>
            <person name="Fulton R.S."/>
            <person name="Stein J.C."/>
            <person name="Wei F."/>
            <person name="Pasternak S."/>
            <person name="Liang C."/>
            <person name="Zhang J."/>
            <person name="Fulton L."/>
            <person name="Graves T.A."/>
            <person name="Minx P."/>
            <person name="Reily A.D."/>
            <person name="Courtney L."/>
            <person name="Kruchowski S.S."/>
            <person name="Tomlinson C."/>
            <person name="Strong C."/>
            <person name="Delehaunty K."/>
            <person name="Fronick C."/>
            <person name="Courtney B."/>
            <person name="Rock S.M."/>
            <person name="Belter E."/>
            <person name="Du F."/>
            <person name="Kim K."/>
            <person name="Abbott R.M."/>
            <person name="Cotton M."/>
            <person name="Levy A."/>
            <person name="Marchetto P."/>
            <person name="Ochoa K."/>
            <person name="Jackson S.M."/>
            <person name="Gillam B."/>
            <person name="Chen W."/>
            <person name="Yan L."/>
            <person name="Higginbotham J."/>
            <person name="Cardenas M."/>
            <person name="Waligorski J."/>
            <person name="Applebaum E."/>
            <person name="Phelps L."/>
            <person name="Falcone J."/>
            <person name="Kanchi K."/>
            <person name="Thane T."/>
            <person name="Scimone A."/>
            <person name="Thane N."/>
            <person name="Henke J."/>
            <person name="Wang T."/>
            <person name="Ruppert J."/>
            <person name="Shah N."/>
            <person name="Rotter K."/>
            <person name="Hodges J."/>
            <person name="Ingenthron E."/>
            <person name="Cordes M."/>
            <person name="Kohlberg S."/>
            <person name="Sgro J."/>
            <person name="Delgado B."/>
            <person name="Mead K."/>
            <person name="Chinwalla A."/>
            <person name="Leonard S."/>
            <person name="Crouse K."/>
            <person name="Collura K."/>
            <person name="Kudrna D."/>
            <person name="Currie J."/>
            <person name="He R."/>
            <person name="Angelova A."/>
            <person name="Rajasekar S."/>
            <person name="Mueller T."/>
            <person name="Lomeli R."/>
            <person name="Scara G."/>
            <person name="Ko A."/>
            <person name="Delaney K."/>
            <person name="Wissotski M."/>
            <person name="Lopez G."/>
            <person name="Campos D."/>
            <person name="Braidotti M."/>
            <person name="Ashley E."/>
            <person name="Golser W."/>
            <person name="Kim H."/>
            <person name="Lee S."/>
            <person name="Lin J."/>
            <person name="Dujmic Z."/>
            <person name="Kim W."/>
            <person name="Talag J."/>
            <person name="Zuccolo A."/>
            <person name="Fan C."/>
            <person name="Sebastian A."/>
            <person name="Kramer M."/>
            <person name="Spiegel L."/>
            <person name="Nascimento L."/>
            <person name="Zutavern T."/>
            <person name="Miller B."/>
            <person name="Ambroise C."/>
            <person name="Muller S."/>
            <person name="Spooner W."/>
            <person name="Narechania A."/>
            <person name="Ren L."/>
            <person name="Wei S."/>
            <person name="Kumari S."/>
            <person name="Faga B."/>
            <person name="Levy M.J."/>
            <person name="McMahan L."/>
            <person name="Van Buren P."/>
            <person name="Vaughn M.W."/>
            <person name="Ying K."/>
            <person name="Yeh C.-T."/>
            <person name="Emrich S.J."/>
            <person name="Jia Y."/>
            <person name="Kalyanaraman A."/>
            <person name="Hsia A.-P."/>
            <person name="Barbazuk W.B."/>
            <person name="Baucom R.S."/>
            <person name="Brutnell T.P."/>
            <person name="Carpita N.C."/>
            <person name="Chaparro C."/>
            <person name="Chia J.-M."/>
            <person name="Deragon J.-M."/>
            <person name="Estill J.C."/>
            <person name="Fu Y."/>
            <person name="Jeddeloh J.A."/>
            <person name="Han Y."/>
            <person name="Lee H."/>
            <person name="Li P."/>
            <person name="Lisch D.R."/>
            <person name="Liu S."/>
            <person name="Liu Z."/>
            <person name="Nagel D.H."/>
            <person name="McCann M.C."/>
            <person name="SanMiguel P."/>
            <person name="Myers A.M."/>
            <person name="Nettleton D."/>
            <person name="Nguyen J."/>
            <person name="Penning B.W."/>
            <person name="Ponnala L."/>
            <person name="Schneider K.L."/>
            <person name="Schwartz D.C."/>
            <person name="Sharma A."/>
            <person name="Soderlund C."/>
            <person name="Springer N.M."/>
            <person name="Sun Q."/>
            <person name="Wang H."/>
            <person name="Waterman M."/>
            <person name="Westerman R."/>
            <person name="Wolfgruber T.K."/>
            <person name="Yang L."/>
            <person name="Yu Y."/>
            <person name="Zhang L."/>
            <person name="Zhou S."/>
            <person name="Zhu Q."/>
            <person name="Bennetzen J.L."/>
            <person name="Dawe R.K."/>
            <person name="Jiang J."/>
            <person name="Jiang N."/>
            <person name="Presting G.G."/>
            <person name="Wessler S.R."/>
            <person name="Aluru S."/>
            <person name="Martienssen R.A."/>
            <person name="Clifton S.W."/>
            <person name="McCombie W.R."/>
            <person name="Wing R.A."/>
            <person name="Wilson R.K."/>
        </authorList>
    </citation>
    <scope>NUCLEOTIDE SEQUENCE [LARGE SCALE GENOMIC DNA]</scope>
    <source>
        <strain evidence="7">cv. B73</strain>
    </source>
</reference>
<dbReference type="InterPro" id="IPR008521">
    <property type="entry name" value="Mg_trans_NIPA"/>
</dbReference>
<organism evidence="6 7">
    <name type="scientific">Zea mays</name>
    <name type="common">Maize</name>
    <dbReference type="NCBI Taxonomy" id="4577"/>
    <lineage>
        <taxon>Eukaryota</taxon>
        <taxon>Viridiplantae</taxon>
        <taxon>Streptophyta</taxon>
        <taxon>Embryophyta</taxon>
        <taxon>Tracheophyta</taxon>
        <taxon>Spermatophyta</taxon>
        <taxon>Magnoliopsida</taxon>
        <taxon>Liliopsida</taxon>
        <taxon>Poales</taxon>
        <taxon>Poaceae</taxon>
        <taxon>PACMAD clade</taxon>
        <taxon>Panicoideae</taxon>
        <taxon>Andropogonodae</taxon>
        <taxon>Andropogoneae</taxon>
        <taxon>Tripsacinae</taxon>
        <taxon>Zea</taxon>
    </lineage>
</organism>
<keyword evidence="7" id="KW-1185">Reference proteome</keyword>
<evidence type="ECO:0000256" key="2">
    <source>
        <dbReference type="ARBA" id="ARBA00022692"/>
    </source>
</evidence>
<keyword evidence="4 5" id="KW-0472">Membrane</keyword>
<evidence type="ECO:0000313" key="6">
    <source>
        <dbReference type="EnsemblPlants" id="Zm00001eb260670_P001"/>
    </source>
</evidence>
<dbReference type="GO" id="GO:0005886">
    <property type="term" value="C:plasma membrane"/>
    <property type="evidence" value="ECO:0007669"/>
    <property type="project" value="UniProtKB-SubCell"/>
</dbReference>
<protein>
    <recommendedName>
        <fullName evidence="5">Probable magnesium transporter</fullName>
    </recommendedName>
</protein>
<keyword evidence="5" id="KW-0967">Endosome</keyword>
<sequence>MAVATCYSNFIAYIFAPGVLVTPLGALSIIVSSVLAHFVLKERLEKLGVLGCVSCINLATQPGFLAYVVTALLLVGALVLFFEPRYAIGVSIKLTLDGVNQAAYPYTWLFLNCLWGFSNKLPEQGNCQPRINSSAERTCTQARDHVMPPQAFLRALTRADNSSKSGIFG</sequence>
<dbReference type="Proteomes" id="UP000007305">
    <property type="component" value="Chromosome 6"/>
</dbReference>
<accession>A0A804PR54</accession>
<dbReference type="PANTHER" id="PTHR12570">
    <property type="match status" value="1"/>
</dbReference>
<dbReference type="EnsemblPlants" id="Zm00001eb260670_T001">
    <property type="protein sequence ID" value="Zm00001eb260670_P001"/>
    <property type="gene ID" value="Zm00001eb260670"/>
</dbReference>
<comment type="similarity">
    <text evidence="5">Belongs to the NIPA (TC 2.A.7) family.</text>
</comment>
<evidence type="ECO:0000256" key="1">
    <source>
        <dbReference type="ARBA" id="ARBA00004141"/>
    </source>
</evidence>
<dbReference type="Pfam" id="PF05653">
    <property type="entry name" value="Mg_trans_NIPA"/>
    <property type="match status" value="1"/>
</dbReference>
<keyword evidence="3 5" id="KW-1133">Transmembrane helix</keyword>
<evidence type="ECO:0000256" key="5">
    <source>
        <dbReference type="RuleBase" id="RU363078"/>
    </source>
</evidence>
<evidence type="ECO:0000256" key="3">
    <source>
        <dbReference type="ARBA" id="ARBA00022989"/>
    </source>
</evidence>
<dbReference type="AlphaFoldDB" id="A0A804PR54"/>
<reference evidence="6" key="2">
    <citation type="submission" date="2019-07" db="EMBL/GenBank/DDBJ databases">
        <authorList>
            <person name="Seetharam A."/>
            <person name="Woodhouse M."/>
            <person name="Cannon E."/>
        </authorList>
    </citation>
    <scope>NUCLEOTIDE SEQUENCE [LARGE SCALE GENOMIC DNA]</scope>
    <source>
        <strain evidence="6">cv. B73</strain>
    </source>
</reference>
<name>A0A804PR54_MAIZE</name>
<comment type="subcellular location">
    <subcellularLocation>
        <location evidence="5">Cell membrane</location>
        <topology evidence="5">Multi-pass membrane protein</topology>
    </subcellularLocation>
    <subcellularLocation>
        <location evidence="5">Early endosome</location>
    </subcellularLocation>
    <subcellularLocation>
        <location evidence="1">Membrane</location>
        <topology evidence="1">Multi-pass membrane protein</topology>
    </subcellularLocation>
</comment>
<dbReference type="InParanoid" id="A0A804PR54"/>
<keyword evidence="2 5" id="KW-0812">Transmembrane</keyword>
<dbReference type="Gramene" id="Zm00001eb260670_T001">
    <property type="protein sequence ID" value="Zm00001eb260670_P001"/>
    <property type="gene ID" value="Zm00001eb260670"/>
</dbReference>
<keyword evidence="5" id="KW-0406">Ion transport</keyword>
<comment type="function">
    <text evidence="5">Acts as a Mg(2+) transporter. Can also transport other divalent cations such as Fe(2+), Sr(2+), Ba(2+), Mn(2+) and Co(2+) but to a much less extent than Mg(2+).</text>
</comment>
<evidence type="ECO:0000313" key="7">
    <source>
        <dbReference type="Proteomes" id="UP000007305"/>
    </source>
</evidence>
<evidence type="ECO:0000256" key="4">
    <source>
        <dbReference type="ARBA" id="ARBA00023136"/>
    </source>
</evidence>
<feature type="transmembrane region" description="Helical" evidence="5">
    <location>
        <begin position="64"/>
        <end position="82"/>
    </location>
</feature>
<dbReference type="GO" id="GO:0005769">
    <property type="term" value="C:early endosome"/>
    <property type="evidence" value="ECO:0007669"/>
    <property type="project" value="UniProtKB-SubCell"/>
</dbReference>
<comment type="caution">
    <text evidence="5">Lacks conserved residue(s) required for the propagation of feature annotation.</text>
</comment>
<feature type="transmembrane region" description="Helical" evidence="5">
    <location>
        <begin position="12"/>
        <end position="40"/>
    </location>
</feature>
<keyword evidence="5" id="KW-1003">Cell membrane</keyword>
<comment type="subunit">
    <text evidence="5">Homodimer.</text>
</comment>
<keyword evidence="5" id="KW-0460">Magnesium</keyword>
<proteinExistence type="inferred from homology"/>
<reference evidence="6" key="3">
    <citation type="submission" date="2021-05" db="UniProtKB">
        <authorList>
            <consortium name="EnsemblPlants"/>
        </authorList>
    </citation>
    <scope>IDENTIFICATION</scope>
    <source>
        <strain evidence="6">cv. B73</strain>
    </source>
</reference>
<dbReference type="PANTHER" id="PTHR12570:SF11">
    <property type="entry name" value="MAGNESIUM TRANSPORTER NIPA6-RELATED"/>
    <property type="match status" value="1"/>
</dbReference>